<proteinExistence type="predicted"/>
<reference evidence="1" key="1">
    <citation type="submission" date="2024-09" db="EMBL/GenBank/DDBJ databases">
        <title>Black Yeasts Isolated from many extreme environments.</title>
        <authorList>
            <person name="Coleine C."/>
            <person name="Stajich J.E."/>
            <person name="Selbmann L."/>
        </authorList>
    </citation>
    <scope>NUCLEOTIDE SEQUENCE</scope>
    <source>
        <strain evidence="1">CCFEE 5737</strain>
    </source>
</reference>
<comment type="caution">
    <text evidence="1">The sequence shown here is derived from an EMBL/GenBank/DDBJ whole genome shotgun (WGS) entry which is preliminary data.</text>
</comment>
<dbReference type="Proteomes" id="UP001186974">
    <property type="component" value="Unassembled WGS sequence"/>
</dbReference>
<feature type="non-terminal residue" evidence="1">
    <location>
        <position position="167"/>
    </location>
</feature>
<dbReference type="EMBL" id="JAWDJW010010624">
    <property type="protein sequence ID" value="KAK3045512.1"/>
    <property type="molecule type" value="Genomic_DNA"/>
</dbReference>
<gene>
    <name evidence="1" type="ORF">LTS18_013737</name>
</gene>
<evidence type="ECO:0000313" key="2">
    <source>
        <dbReference type="Proteomes" id="UP001186974"/>
    </source>
</evidence>
<keyword evidence="2" id="KW-1185">Reference proteome</keyword>
<evidence type="ECO:0000313" key="1">
    <source>
        <dbReference type="EMBL" id="KAK3045512.1"/>
    </source>
</evidence>
<protein>
    <submittedName>
        <fullName evidence="1">Uncharacterized protein</fullName>
    </submittedName>
</protein>
<organism evidence="1 2">
    <name type="scientific">Coniosporium uncinatum</name>
    <dbReference type="NCBI Taxonomy" id="93489"/>
    <lineage>
        <taxon>Eukaryota</taxon>
        <taxon>Fungi</taxon>
        <taxon>Dikarya</taxon>
        <taxon>Ascomycota</taxon>
        <taxon>Pezizomycotina</taxon>
        <taxon>Dothideomycetes</taxon>
        <taxon>Dothideomycetes incertae sedis</taxon>
        <taxon>Coniosporium</taxon>
    </lineage>
</organism>
<accession>A0ACC3CVV1</accession>
<name>A0ACC3CVV1_9PEZI</name>
<sequence length="167" mass="18742">MTTAAPLQPFAIHQPHAQALRDPVSSKSDANNGFSVPRGPVTSRLSFYEPPADGSKPHNYVEKPTDGRPQRNFGEHWQNTPLNDLRGRESDFTLDNNAFATIPSVPSEEKDFNDDAHIKQVYYPEVEKLLLENVAGAKRVLLFDHTIRRADPNAHRAPVVRVHIDQT</sequence>